<dbReference type="OrthoDB" id="1036975at2"/>
<keyword evidence="2" id="KW-0472">Membrane</keyword>
<reference evidence="9 10" key="2">
    <citation type="submission" date="2018-08" db="EMBL/GenBank/DDBJ databases">
        <title>A genome reference for cultivated species of the human gut microbiota.</title>
        <authorList>
            <person name="Zou Y."/>
            <person name="Xue W."/>
            <person name="Luo G."/>
        </authorList>
    </citation>
    <scope>NUCLEOTIDE SEQUENCE [LARGE SCALE GENOMIC DNA]</scope>
    <source>
        <strain evidence="7 10">AM18-14LB</strain>
        <strain evidence="6 9">OM03-4</strain>
    </source>
</reference>
<evidence type="ECO:0000313" key="6">
    <source>
        <dbReference type="EMBL" id="RGN94348.1"/>
    </source>
</evidence>
<evidence type="ECO:0000313" key="8">
    <source>
        <dbReference type="Proteomes" id="UP000095614"/>
    </source>
</evidence>
<dbReference type="Gene3D" id="3.30.1330.60">
    <property type="entry name" value="OmpA-like domain"/>
    <property type="match status" value="1"/>
</dbReference>
<dbReference type="RefSeq" id="WP_007758894.1">
    <property type="nucleotide sequence ID" value="NZ_CZAF01000006.1"/>
</dbReference>
<dbReference type="EMBL" id="QSVA01000007">
    <property type="protein sequence ID" value="RGN94348.1"/>
    <property type="molecule type" value="Genomic_DNA"/>
</dbReference>
<dbReference type="EMBL" id="WCUV01000025">
    <property type="protein sequence ID" value="KAB4086455.1"/>
    <property type="molecule type" value="Genomic_DNA"/>
</dbReference>
<organism evidence="3 8">
    <name type="scientific">Bacteroides uniformis</name>
    <dbReference type="NCBI Taxonomy" id="820"/>
    <lineage>
        <taxon>Bacteria</taxon>
        <taxon>Pseudomonadati</taxon>
        <taxon>Bacteroidota</taxon>
        <taxon>Bacteroidia</taxon>
        <taxon>Bacteroidales</taxon>
        <taxon>Bacteroidaceae</taxon>
        <taxon>Bacteroides</taxon>
    </lineage>
</organism>
<dbReference type="Proteomes" id="UP001218502">
    <property type="component" value="Unassembled WGS sequence"/>
</dbReference>
<evidence type="ECO:0000313" key="11">
    <source>
        <dbReference type="Proteomes" id="UP000432488"/>
    </source>
</evidence>
<dbReference type="EMBL" id="JAQNQY010000015">
    <property type="protein sequence ID" value="MDC1753608.1"/>
    <property type="molecule type" value="Genomic_DNA"/>
</dbReference>
<evidence type="ECO:0008006" key="12">
    <source>
        <dbReference type="Google" id="ProtNLM"/>
    </source>
</evidence>
<reference evidence="5" key="4">
    <citation type="submission" date="2022-10" db="EMBL/GenBank/DDBJ databases">
        <title>Human gut microbiome strain richness.</title>
        <authorList>
            <person name="Chen-Liaw A."/>
        </authorList>
    </citation>
    <scope>NUCLEOTIDE SEQUENCE</scope>
    <source>
        <strain evidence="5">A1_m1001262Bd0_191120</strain>
    </source>
</reference>
<protein>
    <recommendedName>
        <fullName evidence="12">OmpA family protein</fullName>
    </recommendedName>
</protein>
<gene>
    <name evidence="7" type="ORF">DW216_13890</name>
    <name evidence="6" type="ORF">DXB37_09850</name>
    <name evidence="3" type="ORF">ERS852462_02273</name>
    <name evidence="4" type="ORF">GAQ56_22205</name>
    <name evidence="5" type="ORF">POY80_14265</name>
</gene>
<keyword evidence="2" id="KW-0812">Transmembrane</keyword>
<evidence type="ECO:0000256" key="1">
    <source>
        <dbReference type="SAM" id="Coils"/>
    </source>
</evidence>
<feature type="transmembrane region" description="Helical" evidence="2">
    <location>
        <begin position="12"/>
        <end position="33"/>
    </location>
</feature>
<dbReference type="Proteomes" id="UP000283766">
    <property type="component" value="Unassembled WGS sequence"/>
</dbReference>
<name>A0A174JIT2_BACUN</name>
<evidence type="ECO:0000256" key="2">
    <source>
        <dbReference type="SAM" id="Phobius"/>
    </source>
</evidence>
<evidence type="ECO:0000313" key="3">
    <source>
        <dbReference type="EMBL" id="CUO99593.1"/>
    </source>
</evidence>
<dbReference type="EMBL" id="CZAF01000006">
    <property type="protein sequence ID" value="CUO99593.1"/>
    <property type="molecule type" value="Genomic_DNA"/>
</dbReference>
<feature type="coiled-coil region" evidence="1">
    <location>
        <begin position="39"/>
        <end position="76"/>
    </location>
</feature>
<proteinExistence type="predicted"/>
<dbReference type="Proteomes" id="UP000095614">
    <property type="component" value="Unassembled WGS sequence"/>
</dbReference>
<sequence length="214" mass="24911">MPRNRSNTFWLSYSDLMTSLFFIMLVLFIVCVVKMKGINDQLDKEVNAKEEQLRKIEELNNSIKEIDNKYFAYDEQFKRHTLKDIEVSFNTYSSNIYDIEQEQLDKLLKAGLAIAHFMNSAKSKIPEAQYMLIIEGQSSKDYYTRNYELSYERALALIKFWSSNGIEFDSLGNCEVLISGSGQSSKFRVQPDIRGNKDNQRFVMHIIPKPGIIE</sequence>
<evidence type="ECO:0000313" key="10">
    <source>
        <dbReference type="Proteomes" id="UP000283766"/>
    </source>
</evidence>
<keyword evidence="2" id="KW-1133">Transmembrane helix</keyword>
<evidence type="ECO:0000313" key="4">
    <source>
        <dbReference type="EMBL" id="KAB4086455.1"/>
    </source>
</evidence>
<dbReference type="Proteomes" id="UP000260759">
    <property type="component" value="Unassembled WGS sequence"/>
</dbReference>
<dbReference type="AlphaFoldDB" id="A0A174JIT2"/>
<dbReference type="Proteomes" id="UP000432488">
    <property type="component" value="Unassembled WGS sequence"/>
</dbReference>
<accession>A0A174JIT2</accession>
<evidence type="ECO:0000313" key="9">
    <source>
        <dbReference type="Proteomes" id="UP000260759"/>
    </source>
</evidence>
<dbReference type="EMBL" id="QRJL01000009">
    <property type="protein sequence ID" value="RHH29350.1"/>
    <property type="molecule type" value="Genomic_DNA"/>
</dbReference>
<keyword evidence="1" id="KW-0175">Coiled coil</keyword>
<evidence type="ECO:0000313" key="7">
    <source>
        <dbReference type="EMBL" id="RHH29350.1"/>
    </source>
</evidence>
<dbReference type="InterPro" id="IPR036737">
    <property type="entry name" value="OmpA-like_sf"/>
</dbReference>
<reference evidence="4 11" key="3">
    <citation type="journal article" date="2019" name="Nat. Med.">
        <title>A library of human gut bacterial isolates paired with longitudinal multiomics data enables mechanistic microbiome research.</title>
        <authorList>
            <person name="Poyet M."/>
            <person name="Groussin M."/>
            <person name="Gibbons S.M."/>
            <person name="Avila-Pacheco J."/>
            <person name="Jiang X."/>
            <person name="Kearney S.M."/>
            <person name="Perrotta A.R."/>
            <person name="Berdy B."/>
            <person name="Zhao S."/>
            <person name="Lieberman T.D."/>
            <person name="Swanson P.K."/>
            <person name="Smith M."/>
            <person name="Roesemann S."/>
            <person name="Alexander J.E."/>
            <person name="Rich S.A."/>
            <person name="Livny J."/>
            <person name="Vlamakis H."/>
            <person name="Clish C."/>
            <person name="Bullock K."/>
            <person name="Deik A."/>
            <person name="Scott J."/>
            <person name="Pierce K.A."/>
            <person name="Xavier R.J."/>
            <person name="Alm E.J."/>
        </authorList>
    </citation>
    <scope>NUCLEOTIDE SEQUENCE [LARGE SCALE GENOMIC DNA]</scope>
    <source>
        <strain evidence="4 11">BIOML-A42</strain>
    </source>
</reference>
<reference evidence="3 8" key="1">
    <citation type="submission" date="2015-09" db="EMBL/GenBank/DDBJ databases">
        <authorList>
            <consortium name="Pathogen Informatics"/>
        </authorList>
    </citation>
    <scope>NUCLEOTIDE SEQUENCE [LARGE SCALE GENOMIC DNA]</scope>
    <source>
        <strain evidence="3 8">2789STDY5834847</strain>
    </source>
</reference>
<evidence type="ECO:0000313" key="5">
    <source>
        <dbReference type="EMBL" id="MDC1753608.1"/>
    </source>
</evidence>